<dbReference type="SUPFAM" id="SSF51695">
    <property type="entry name" value="PLC-like phosphodiesterases"/>
    <property type="match status" value="1"/>
</dbReference>
<keyword evidence="1" id="KW-0472">Membrane</keyword>
<dbReference type="GO" id="GO:0008081">
    <property type="term" value="F:phosphoric diester hydrolase activity"/>
    <property type="evidence" value="ECO:0007669"/>
    <property type="project" value="InterPro"/>
</dbReference>
<dbReference type="Pfam" id="PF26146">
    <property type="entry name" value="PI-PLC_X"/>
    <property type="match status" value="1"/>
</dbReference>
<evidence type="ECO:0000313" key="3">
    <source>
        <dbReference type="Proteomes" id="UP000749646"/>
    </source>
</evidence>
<comment type="caution">
    <text evidence="2">The sequence shown here is derived from an EMBL/GenBank/DDBJ whole genome shotgun (WGS) entry which is preliminary data.</text>
</comment>
<feature type="transmembrane region" description="Helical" evidence="1">
    <location>
        <begin position="162"/>
        <end position="190"/>
    </location>
</feature>
<keyword evidence="1" id="KW-1133">Transmembrane helix</keyword>
<organism evidence="2 3">
    <name type="scientific">Modicella reniformis</name>
    <dbReference type="NCBI Taxonomy" id="1440133"/>
    <lineage>
        <taxon>Eukaryota</taxon>
        <taxon>Fungi</taxon>
        <taxon>Fungi incertae sedis</taxon>
        <taxon>Mucoromycota</taxon>
        <taxon>Mortierellomycotina</taxon>
        <taxon>Mortierellomycetes</taxon>
        <taxon>Mortierellales</taxon>
        <taxon>Mortierellaceae</taxon>
        <taxon>Modicella</taxon>
    </lineage>
</organism>
<dbReference type="EMBL" id="JAAAHW010003138">
    <property type="protein sequence ID" value="KAF9988198.1"/>
    <property type="molecule type" value="Genomic_DNA"/>
</dbReference>
<name>A0A9P6MBV4_9FUNG</name>
<dbReference type="GO" id="GO:0006629">
    <property type="term" value="P:lipid metabolic process"/>
    <property type="evidence" value="ECO:0007669"/>
    <property type="project" value="InterPro"/>
</dbReference>
<dbReference type="AlphaFoldDB" id="A0A9P6MBV4"/>
<dbReference type="OrthoDB" id="7984201at2759"/>
<evidence type="ECO:0000256" key="1">
    <source>
        <dbReference type="SAM" id="Phobius"/>
    </source>
</evidence>
<reference evidence="2" key="1">
    <citation type="journal article" date="2020" name="Fungal Divers.">
        <title>Resolving the Mortierellaceae phylogeny through synthesis of multi-gene phylogenetics and phylogenomics.</title>
        <authorList>
            <person name="Vandepol N."/>
            <person name="Liber J."/>
            <person name="Desiro A."/>
            <person name="Na H."/>
            <person name="Kennedy M."/>
            <person name="Barry K."/>
            <person name="Grigoriev I.V."/>
            <person name="Miller A.N."/>
            <person name="O'Donnell K."/>
            <person name="Stajich J.E."/>
            <person name="Bonito G."/>
        </authorList>
    </citation>
    <scope>NUCLEOTIDE SEQUENCE</scope>
    <source>
        <strain evidence="2">MES-2147</strain>
    </source>
</reference>
<accession>A0A9P6MBV4</accession>
<keyword evidence="3" id="KW-1185">Reference proteome</keyword>
<sequence>MISTGKRMVSFIDSGADASVPWLMAKYSFMFETPYSILKGTPYPCTINRPKDQRKPMYVLNHFIFGPLMIGDQAVNIPQPAVANQTNGPDLVSHVNACKLTFSQIPNFVAVDFYEKGSLFQIVDQLNGIQWDPSNKGSSGSGSRGCCAGIIRRGRRGRGGGGGGGSSSAVTIAAMNLVVIVAITSIGMLVL</sequence>
<protein>
    <submittedName>
        <fullName evidence="2">Uncharacterized protein</fullName>
    </submittedName>
</protein>
<keyword evidence="1" id="KW-0812">Transmembrane</keyword>
<proteinExistence type="predicted"/>
<evidence type="ECO:0000313" key="2">
    <source>
        <dbReference type="EMBL" id="KAF9988198.1"/>
    </source>
</evidence>
<dbReference type="Proteomes" id="UP000749646">
    <property type="component" value="Unassembled WGS sequence"/>
</dbReference>
<gene>
    <name evidence="2" type="ORF">BGZ65_010791</name>
</gene>
<dbReference type="InterPro" id="IPR017946">
    <property type="entry name" value="PLC-like_Pdiesterase_TIM-brl"/>
</dbReference>